<keyword evidence="1" id="KW-1133">Transmembrane helix</keyword>
<keyword evidence="3" id="KW-1185">Reference proteome</keyword>
<feature type="transmembrane region" description="Helical" evidence="1">
    <location>
        <begin position="116"/>
        <end position="134"/>
    </location>
</feature>
<sequence>MDRYLANNQLLQKLHGLNYAYAETLVQYLRSYLDKDALAVEDVVTDMLMDMLTAQNNGISAQEHFGSDPQTAADAIIRQLPRASLKQWLVKIWPLFNVLGVAVIIFAFFLGTGPKTQGIIAGLIGGTLIFCFSGPVGQSLKFNRWHSQTKWRLNFAMLIMIITGWVVFEIFFGGLSLFDLSRKPLICLAGILLFVFGNLIFSLQFKKLVTPWALYWLLQIPLPILFGAFTVNEWLGLIISFVDYLAALLLMNKQNNKFHFFKQAQ</sequence>
<evidence type="ECO:0000313" key="3">
    <source>
        <dbReference type="Proteomes" id="UP000033695"/>
    </source>
</evidence>
<name>A0A0F4KPC4_9LACO</name>
<dbReference type="AlphaFoldDB" id="A0A0F4KPC4"/>
<dbReference type="PATRIC" id="fig|1218508.4.peg.883"/>
<keyword evidence="1" id="KW-0472">Membrane</keyword>
<dbReference type="EMBL" id="JXBZ01000008">
    <property type="protein sequence ID" value="KJY48502.1"/>
    <property type="molecule type" value="Genomic_DNA"/>
</dbReference>
<organism evidence="2 3">
    <name type="scientific">Bombilactobacillus mellis</name>
    <dbReference type="NCBI Taxonomy" id="1218508"/>
    <lineage>
        <taxon>Bacteria</taxon>
        <taxon>Bacillati</taxon>
        <taxon>Bacillota</taxon>
        <taxon>Bacilli</taxon>
        <taxon>Lactobacillales</taxon>
        <taxon>Lactobacillaceae</taxon>
        <taxon>Bombilactobacillus</taxon>
    </lineage>
</organism>
<dbReference type="OrthoDB" id="1655249at2"/>
<feature type="transmembrane region" description="Helical" evidence="1">
    <location>
        <begin position="208"/>
        <end position="228"/>
    </location>
</feature>
<proteinExistence type="predicted"/>
<accession>A0A0F4KPC4</accession>
<evidence type="ECO:0000256" key="1">
    <source>
        <dbReference type="SAM" id="Phobius"/>
    </source>
</evidence>
<keyword evidence="1" id="KW-0812">Transmembrane</keyword>
<feature type="transmembrane region" description="Helical" evidence="1">
    <location>
        <begin position="88"/>
        <end position="110"/>
    </location>
</feature>
<feature type="transmembrane region" description="Helical" evidence="1">
    <location>
        <begin position="155"/>
        <end position="177"/>
    </location>
</feature>
<evidence type="ECO:0000313" key="2">
    <source>
        <dbReference type="EMBL" id="KJY48502.1"/>
    </source>
</evidence>
<dbReference type="Proteomes" id="UP000033695">
    <property type="component" value="Unassembled WGS sequence"/>
</dbReference>
<comment type="caution">
    <text evidence="2">The sequence shown here is derived from an EMBL/GenBank/DDBJ whole genome shotgun (WGS) entry which is preliminary data.</text>
</comment>
<dbReference type="SUPFAM" id="SSF158560">
    <property type="entry name" value="BH3980-like"/>
    <property type="match status" value="1"/>
</dbReference>
<feature type="transmembrane region" description="Helical" evidence="1">
    <location>
        <begin position="234"/>
        <end position="252"/>
    </location>
</feature>
<reference evidence="2 3" key="1">
    <citation type="submission" date="2014-12" db="EMBL/GenBank/DDBJ databases">
        <title>Comparative genomics of the lactic acid bacteria isolated from the honey bee gut.</title>
        <authorList>
            <person name="Ellegaard K.M."/>
            <person name="Tamarit D."/>
            <person name="Javelind E."/>
            <person name="Olofsson T."/>
            <person name="Andersson S.G."/>
            <person name="Vasquez A."/>
        </authorList>
    </citation>
    <scope>NUCLEOTIDE SEQUENCE [LARGE SCALE GENOMIC DNA]</scope>
    <source>
        <strain evidence="2 3">Hon2</strain>
    </source>
</reference>
<protein>
    <submittedName>
        <fullName evidence="2">Uncharacterized protein</fullName>
    </submittedName>
</protein>
<dbReference type="HOGENOM" id="CLU_1060870_0_0_9"/>
<feature type="transmembrane region" description="Helical" evidence="1">
    <location>
        <begin position="183"/>
        <end position="201"/>
    </location>
</feature>
<dbReference type="RefSeq" id="WP_052696309.1">
    <property type="nucleotide sequence ID" value="NZ_JBHTHW010000008.1"/>
</dbReference>
<gene>
    <name evidence="2" type="ORF">JG29_09010</name>
</gene>
<dbReference type="STRING" id="1218508.JG29_09010"/>